<reference evidence="3" key="1">
    <citation type="journal article" date="2016" name="Nature">
        <title>The genome of the seagrass Zostera marina reveals angiosperm adaptation to the sea.</title>
        <authorList>
            <person name="Olsen J.L."/>
            <person name="Rouze P."/>
            <person name="Verhelst B."/>
            <person name="Lin Y.-C."/>
            <person name="Bayer T."/>
            <person name="Collen J."/>
            <person name="Dattolo E."/>
            <person name="De Paoli E."/>
            <person name="Dittami S."/>
            <person name="Maumus F."/>
            <person name="Michel G."/>
            <person name="Kersting A."/>
            <person name="Lauritano C."/>
            <person name="Lohaus R."/>
            <person name="Toepel M."/>
            <person name="Tonon T."/>
            <person name="Vanneste K."/>
            <person name="Amirebrahimi M."/>
            <person name="Brakel J."/>
            <person name="Bostroem C."/>
            <person name="Chovatia M."/>
            <person name="Grimwood J."/>
            <person name="Jenkins J.W."/>
            <person name="Jueterbock A."/>
            <person name="Mraz A."/>
            <person name="Stam W.T."/>
            <person name="Tice H."/>
            <person name="Bornberg-Bauer E."/>
            <person name="Green P.J."/>
            <person name="Pearson G.A."/>
            <person name="Procaccini G."/>
            <person name="Duarte C.M."/>
            <person name="Schmutz J."/>
            <person name="Reusch T.B.H."/>
            <person name="Van de Peer Y."/>
        </authorList>
    </citation>
    <scope>NUCLEOTIDE SEQUENCE [LARGE SCALE GENOMIC DNA]</scope>
    <source>
        <strain evidence="3">cv. Finnish</strain>
    </source>
</reference>
<organism evidence="2 3">
    <name type="scientific">Zostera marina</name>
    <name type="common">Eelgrass</name>
    <dbReference type="NCBI Taxonomy" id="29655"/>
    <lineage>
        <taxon>Eukaryota</taxon>
        <taxon>Viridiplantae</taxon>
        <taxon>Streptophyta</taxon>
        <taxon>Embryophyta</taxon>
        <taxon>Tracheophyta</taxon>
        <taxon>Spermatophyta</taxon>
        <taxon>Magnoliopsida</taxon>
        <taxon>Liliopsida</taxon>
        <taxon>Zosteraceae</taxon>
        <taxon>Zostera</taxon>
    </lineage>
</organism>
<sequence length="218" mass="24892">MVEDIAAEVPKVHSPIQDSSLVDSDVHDTDVSNCDVPDVPNCDVPDVLVPEDFSNISVPSPSKSKEKTKKKKTPPPTQPRPQQSKESLDEMIMTNAPDIASSFIIGMSDLAKKIRSTFNFFENLQRKYNDKCSFPNADERMRKNKGKAKHTEVVDLSDSPMTRSRNRTLADERPPVRKRGHLMIRKLLNSTDLTVVMRHLTFEKKKRRKRNKTLPRLR</sequence>
<gene>
    <name evidence="2" type="ORF">ZOSMA_101G00400</name>
</gene>
<dbReference type="Proteomes" id="UP000036987">
    <property type="component" value="Unassembled WGS sequence"/>
</dbReference>
<feature type="region of interest" description="Disordered" evidence="1">
    <location>
        <begin position="1"/>
        <end position="86"/>
    </location>
</feature>
<evidence type="ECO:0000313" key="2">
    <source>
        <dbReference type="EMBL" id="KMZ76456.1"/>
    </source>
</evidence>
<evidence type="ECO:0000256" key="1">
    <source>
        <dbReference type="SAM" id="MobiDB-lite"/>
    </source>
</evidence>
<proteinExistence type="predicted"/>
<feature type="region of interest" description="Disordered" evidence="1">
    <location>
        <begin position="142"/>
        <end position="165"/>
    </location>
</feature>
<dbReference type="EMBL" id="LFYR01000025">
    <property type="protein sequence ID" value="KMZ76456.1"/>
    <property type="molecule type" value="Genomic_DNA"/>
</dbReference>
<accession>A0A0K9Q5A8</accession>
<comment type="caution">
    <text evidence="2">The sequence shown here is derived from an EMBL/GenBank/DDBJ whole genome shotgun (WGS) entry which is preliminary data.</text>
</comment>
<name>A0A0K9Q5A8_ZOSMR</name>
<protein>
    <submittedName>
        <fullName evidence="2">Uncharacterized protein</fullName>
    </submittedName>
</protein>
<feature type="compositionally biased region" description="Low complexity" evidence="1">
    <location>
        <begin position="33"/>
        <end position="50"/>
    </location>
</feature>
<evidence type="ECO:0000313" key="3">
    <source>
        <dbReference type="Proteomes" id="UP000036987"/>
    </source>
</evidence>
<keyword evidence="3" id="KW-1185">Reference proteome</keyword>
<dbReference type="AlphaFoldDB" id="A0A0K9Q5A8"/>